<sequence length="135" mass="16164">MRFILTEAEKDSNQLEKVLQFILKKNQNFIINDFENQLRFLKAKNTVISTLKSERNNYFSFNLKQQQQQTQVNEGNFYSNLGEQALKLIHKVPFAKYGYLNYMSLNLENQQKFQEIYSMLYEKGIRIIKDTDDFL</sequence>
<dbReference type="AlphaFoldDB" id="A0A0V0QTP2"/>
<protein>
    <submittedName>
        <fullName evidence="1">Uncharacterized protein</fullName>
    </submittedName>
</protein>
<name>A0A0V0QTP2_PSEPJ</name>
<dbReference type="InParanoid" id="A0A0V0QTP2"/>
<dbReference type="Proteomes" id="UP000054937">
    <property type="component" value="Unassembled WGS sequence"/>
</dbReference>
<evidence type="ECO:0000313" key="2">
    <source>
        <dbReference type="Proteomes" id="UP000054937"/>
    </source>
</evidence>
<dbReference type="EMBL" id="LDAU01000109">
    <property type="protein sequence ID" value="KRX05354.1"/>
    <property type="molecule type" value="Genomic_DNA"/>
</dbReference>
<organism evidence="1 2">
    <name type="scientific">Pseudocohnilembus persalinus</name>
    <name type="common">Ciliate</name>
    <dbReference type="NCBI Taxonomy" id="266149"/>
    <lineage>
        <taxon>Eukaryota</taxon>
        <taxon>Sar</taxon>
        <taxon>Alveolata</taxon>
        <taxon>Ciliophora</taxon>
        <taxon>Intramacronucleata</taxon>
        <taxon>Oligohymenophorea</taxon>
        <taxon>Scuticociliatia</taxon>
        <taxon>Philasterida</taxon>
        <taxon>Pseudocohnilembidae</taxon>
        <taxon>Pseudocohnilembus</taxon>
    </lineage>
</organism>
<evidence type="ECO:0000313" key="1">
    <source>
        <dbReference type="EMBL" id="KRX05354.1"/>
    </source>
</evidence>
<proteinExistence type="predicted"/>
<comment type="caution">
    <text evidence="1">The sequence shown here is derived from an EMBL/GenBank/DDBJ whole genome shotgun (WGS) entry which is preliminary data.</text>
</comment>
<gene>
    <name evidence="1" type="ORF">PPERSA_00655</name>
</gene>
<keyword evidence="2" id="KW-1185">Reference proteome</keyword>
<accession>A0A0V0QTP2</accession>
<reference evidence="1 2" key="1">
    <citation type="journal article" date="2015" name="Sci. Rep.">
        <title>Genome of the facultative scuticociliatosis pathogen Pseudocohnilembus persalinus provides insight into its virulence through horizontal gene transfer.</title>
        <authorList>
            <person name="Xiong J."/>
            <person name="Wang G."/>
            <person name="Cheng J."/>
            <person name="Tian M."/>
            <person name="Pan X."/>
            <person name="Warren A."/>
            <person name="Jiang C."/>
            <person name="Yuan D."/>
            <person name="Miao W."/>
        </authorList>
    </citation>
    <scope>NUCLEOTIDE SEQUENCE [LARGE SCALE GENOMIC DNA]</scope>
    <source>
        <strain evidence="1">36N120E</strain>
    </source>
</reference>